<evidence type="ECO:0000313" key="4">
    <source>
        <dbReference type="Proteomes" id="UP000672097"/>
    </source>
</evidence>
<accession>A0ABS5E1X8</accession>
<sequence>MDIDSLLQPLSAQSICGEDMSFSTEFDTIQDLRRYDDPSLSQGEWVTDLKTADWPGVVKLCEQLLQQRTRDLRVVGWWAEAKAHLQGYGGLADGVEMAARLCEHLWPHLHPLPEGNDMELRVGSLGWMLAQVATLAKALPVMRLGSRALSLQDMESARVLQQALDRSAEGGPPVSTDGKVTLEMISRAQRDTPSQTLIDTRDAARRLKAALLQLQQVVDGHLGQDGPAFTPAKDAVDAALHGLDRLVRDSGAEGVMTASPDAEAGNPAAASTSSGSAGGASGGPLTNRAQALAQLRQVAEFFRRTEPHSPVAYLADKAARWGDMPLHAWLRAVMKDPNSLSQLEDLLGVEPPPQNNGY</sequence>
<dbReference type="EMBL" id="JAGQDG010000008">
    <property type="protein sequence ID" value="MBQ0937420.1"/>
    <property type="molecule type" value="Genomic_DNA"/>
</dbReference>
<dbReference type="NCBIfam" id="TIGR03363">
    <property type="entry name" value="VI_chp_8"/>
    <property type="match status" value="1"/>
</dbReference>
<comment type="caution">
    <text evidence="3">The sequence shown here is derived from an EMBL/GenBank/DDBJ whole genome shotgun (WGS) entry which is preliminary data.</text>
</comment>
<dbReference type="InterPro" id="IPR017740">
    <property type="entry name" value="TssA-like"/>
</dbReference>
<organism evidence="3 4">
    <name type="scientific">Ideonella paludis</name>
    <dbReference type="NCBI Taxonomy" id="1233411"/>
    <lineage>
        <taxon>Bacteria</taxon>
        <taxon>Pseudomonadati</taxon>
        <taxon>Pseudomonadota</taxon>
        <taxon>Betaproteobacteria</taxon>
        <taxon>Burkholderiales</taxon>
        <taxon>Sphaerotilaceae</taxon>
        <taxon>Ideonella</taxon>
    </lineage>
</organism>
<dbReference type="PANTHER" id="PTHR37951:SF1">
    <property type="entry name" value="TYPE VI SECRETION SYSTEM COMPONENT TSSA1"/>
    <property type="match status" value="1"/>
</dbReference>
<dbReference type="InterPro" id="IPR010657">
    <property type="entry name" value="ImpA_N"/>
</dbReference>
<keyword evidence="4" id="KW-1185">Reference proteome</keyword>
<dbReference type="Proteomes" id="UP000672097">
    <property type="component" value="Unassembled WGS sequence"/>
</dbReference>
<dbReference type="PANTHER" id="PTHR37951">
    <property type="entry name" value="CYTOPLASMIC PROTEIN-RELATED"/>
    <property type="match status" value="1"/>
</dbReference>
<dbReference type="Pfam" id="PF06812">
    <property type="entry name" value="ImpA_N"/>
    <property type="match status" value="1"/>
</dbReference>
<evidence type="ECO:0000256" key="1">
    <source>
        <dbReference type="SAM" id="MobiDB-lite"/>
    </source>
</evidence>
<proteinExistence type="predicted"/>
<evidence type="ECO:0000313" key="3">
    <source>
        <dbReference type="EMBL" id="MBQ0937420.1"/>
    </source>
</evidence>
<name>A0ABS5E1X8_9BURK</name>
<protein>
    <submittedName>
        <fullName evidence="3">Type VI secretion system protein TssA</fullName>
    </submittedName>
</protein>
<reference evidence="3 4" key="1">
    <citation type="submission" date="2021-04" db="EMBL/GenBank/DDBJ databases">
        <title>The genome sequence of type strain Ideonella paludis KCTC 32238.</title>
        <authorList>
            <person name="Liu Y."/>
        </authorList>
    </citation>
    <scope>NUCLEOTIDE SEQUENCE [LARGE SCALE GENOMIC DNA]</scope>
    <source>
        <strain evidence="3 4">KCTC 32238</strain>
    </source>
</reference>
<dbReference type="RefSeq" id="WP_210810968.1">
    <property type="nucleotide sequence ID" value="NZ_JAGQDG010000008.1"/>
</dbReference>
<evidence type="ECO:0000259" key="2">
    <source>
        <dbReference type="Pfam" id="PF06812"/>
    </source>
</evidence>
<feature type="region of interest" description="Disordered" evidence="1">
    <location>
        <begin position="256"/>
        <end position="285"/>
    </location>
</feature>
<gene>
    <name evidence="3" type="primary">tssA</name>
    <name evidence="3" type="ORF">KAK11_18995</name>
</gene>
<feature type="domain" description="ImpA N-terminal" evidence="2">
    <location>
        <begin position="7"/>
        <end position="128"/>
    </location>
</feature>